<reference evidence="2" key="1">
    <citation type="journal article" date="2021" name="Sci. Rep.">
        <title>Diploid genomic architecture of Nitzschia inconspicua, an elite biomass production diatom.</title>
        <authorList>
            <person name="Oliver A."/>
            <person name="Podell S."/>
            <person name="Pinowska A."/>
            <person name="Traller J.C."/>
            <person name="Smith S.R."/>
            <person name="McClure R."/>
            <person name="Beliaev A."/>
            <person name="Bohutskyi P."/>
            <person name="Hill E.A."/>
            <person name="Rabines A."/>
            <person name="Zheng H."/>
            <person name="Allen L.Z."/>
            <person name="Kuo A."/>
            <person name="Grigoriev I.V."/>
            <person name="Allen A.E."/>
            <person name="Hazlebeck D."/>
            <person name="Allen E.E."/>
        </authorList>
    </citation>
    <scope>NUCLEOTIDE SEQUENCE</scope>
    <source>
        <strain evidence="2">Hildebrandi</strain>
    </source>
</reference>
<evidence type="ECO:0000313" key="3">
    <source>
        <dbReference type="EMBL" id="KAG7359354.1"/>
    </source>
</evidence>
<evidence type="ECO:0000313" key="2">
    <source>
        <dbReference type="EMBL" id="KAG7338208.1"/>
    </source>
</evidence>
<keyword evidence="2" id="KW-0695">RNA-directed DNA polymerase</keyword>
<feature type="domain" description="Reverse transcriptase" evidence="1">
    <location>
        <begin position="37"/>
        <end position="102"/>
    </location>
</feature>
<accession>A0A9K3K894</accession>
<dbReference type="EMBL" id="JAGRRH010000013">
    <property type="protein sequence ID" value="KAG7359354.1"/>
    <property type="molecule type" value="Genomic_DNA"/>
</dbReference>
<dbReference type="EMBL" id="JAGRRH010000008">
    <property type="protein sequence ID" value="KAG7365679.1"/>
    <property type="molecule type" value="Genomic_DNA"/>
</dbReference>
<dbReference type="Pfam" id="PF00078">
    <property type="entry name" value="RVT_1"/>
    <property type="match status" value="1"/>
</dbReference>
<reference evidence="2" key="2">
    <citation type="submission" date="2021-04" db="EMBL/GenBank/DDBJ databases">
        <authorList>
            <person name="Podell S."/>
        </authorList>
    </citation>
    <scope>NUCLEOTIDE SEQUENCE</scope>
    <source>
        <strain evidence="2">Hildebrandi</strain>
    </source>
</reference>
<proteinExistence type="predicted"/>
<dbReference type="Proteomes" id="UP000693970">
    <property type="component" value="Unassembled WGS sequence"/>
</dbReference>
<dbReference type="AlphaFoldDB" id="A0A9K3K894"/>
<dbReference type="InterPro" id="IPR000477">
    <property type="entry name" value="RT_dom"/>
</dbReference>
<evidence type="ECO:0000313" key="5">
    <source>
        <dbReference type="Proteomes" id="UP000693970"/>
    </source>
</evidence>
<organism evidence="2 5">
    <name type="scientific">Nitzschia inconspicua</name>
    <dbReference type="NCBI Taxonomy" id="303405"/>
    <lineage>
        <taxon>Eukaryota</taxon>
        <taxon>Sar</taxon>
        <taxon>Stramenopiles</taxon>
        <taxon>Ochrophyta</taxon>
        <taxon>Bacillariophyta</taxon>
        <taxon>Bacillariophyceae</taxon>
        <taxon>Bacillariophycidae</taxon>
        <taxon>Bacillariales</taxon>
        <taxon>Bacillariaceae</taxon>
        <taxon>Nitzschia</taxon>
    </lineage>
</organism>
<evidence type="ECO:0000313" key="4">
    <source>
        <dbReference type="EMBL" id="KAG7365679.1"/>
    </source>
</evidence>
<keyword evidence="2" id="KW-0808">Transferase</keyword>
<dbReference type="EMBL" id="JAGRRH010000062">
    <property type="protein sequence ID" value="KAG7338208.1"/>
    <property type="molecule type" value="Genomic_DNA"/>
</dbReference>
<keyword evidence="5" id="KW-1185">Reference proteome</keyword>
<sequence length="108" mass="12363">MKNPLGIVLSLHRSANFVASSYQWVSQTPQIGLKQPMEEVLQDVLSDIEIYIDDIAIFRKTWDGHIQFVSKSSRLLQNNGFPIKPEKCVWAVQETNFLGFWLTPDGLK</sequence>
<gene>
    <name evidence="2" type="ORF">IV203_002613</name>
    <name evidence="4" type="ORF">IV203_025120</name>
    <name evidence="3" type="ORF">IV203_034452</name>
</gene>
<dbReference type="OrthoDB" id="108047at2759"/>
<name>A0A9K3K894_9STRA</name>
<keyword evidence="2" id="KW-0548">Nucleotidyltransferase</keyword>
<comment type="caution">
    <text evidence="2">The sequence shown here is derived from an EMBL/GenBank/DDBJ whole genome shotgun (WGS) entry which is preliminary data.</text>
</comment>
<evidence type="ECO:0000259" key="1">
    <source>
        <dbReference type="Pfam" id="PF00078"/>
    </source>
</evidence>
<dbReference type="GO" id="GO:0003964">
    <property type="term" value="F:RNA-directed DNA polymerase activity"/>
    <property type="evidence" value="ECO:0007669"/>
    <property type="project" value="UniProtKB-KW"/>
</dbReference>
<protein>
    <submittedName>
        <fullName evidence="2">Reverse transcriptase RNA-dependent DNA polymerase</fullName>
    </submittedName>
</protein>